<evidence type="ECO:0000256" key="1">
    <source>
        <dbReference type="ARBA" id="ARBA00023015"/>
    </source>
</evidence>
<evidence type="ECO:0000256" key="3">
    <source>
        <dbReference type="ARBA" id="ARBA00023163"/>
    </source>
</evidence>
<protein>
    <recommendedName>
        <fullName evidence="4">HTH luxR-type domain-containing protein</fullName>
    </recommendedName>
</protein>
<keyword evidence="3" id="KW-0804">Transcription</keyword>
<evidence type="ECO:0000313" key="6">
    <source>
        <dbReference type="Proteomes" id="UP001055167"/>
    </source>
</evidence>
<comment type="caution">
    <text evidence="5">The sequence shown here is derived from an EMBL/GenBank/DDBJ whole genome shotgun (WGS) entry which is preliminary data.</text>
</comment>
<dbReference type="Proteomes" id="UP001055167">
    <property type="component" value="Unassembled WGS sequence"/>
</dbReference>
<dbReference type="Pfam" id="PF00196">
    <property type="entry name" value="GerE"/>
    <property type="match status" value="1"/>
</dbReference>
<accession>A0ABQ4R860</accession>
<name>A0ABQ4R860_9HYPH</name>
<dbReference type="EMBL" id="BPQH01000041">
    <property type="protein sequence ID" value="GJD53918.1"/>
    <property type="molecule type" value="Genomic_DNA"/>
</dbReference>
<dbReference type="InterPro" id="IPR036388">
    <property type="entry name" value="WH-like_DNA-bd_sf"/>
</dbReference>
<evidence type="ECO:0000313" key="5">
    <source>
        <dbReference type="EMBL" id="GJD53918.1"/>
    </source>
</evidence>
<dbReference type="InterPro" id="IPR000792">
    <property type="entry name" value="Tscrpt_reg_LuxR_C"/>
</dbReference>
<evidence type="ECO:0000256" key="2">
    <source>
        <dbReference type="ARBA" id="ARBA00023125"/>
    </source>
</evidence>
<proteinExistence type="predicted"/>
<dbReference type="InterPro" id="IPR016032">
    <property type="entry name" value="Sig_transdc_resp-reg_C-effctor"/>
</dbReference>
<dbReference type="RefSeq" id="WP_162501471.1">
    <property type="nucleotide sequence ID" value="NZ_BPQH01000041.1"/>
</dbReference>
<dbReference type="PANTHER" id="PTHR44688:SF16">
    <property type="entry name" value="DNA-BINDING TRANSCRIPTIONAL ACTIVATOR DEVR_DOSR"/>
    <property type="match status" value="1"/>
</dbReference>
<sequence>MTVAELDKFSDLVGHIYDAALDPQHWPVVLEQSCLYLNGLYTTLASHDIISSTLNMELSWGIEPGKIREYIDHYIRYNEYIPMAQALGAGETVCMSEEAVLYERWKQTPLYSEWARSIGLVDGLQVTLDRPITGFALFGVARHADQGLVDETVRHRAMLLYPHLRRSILIGRVLDLHKVEAAALADALDGLEAGFFLVGARARLIHANRAGFAMLGRGSAATRLGERLALTDPRADAALRTVLRAAESGDLAVGSQGTAIPVVAGDAAHYVAHVLPLGTGARRRARARYDATAAVFVRQAAIAQTAALAALVQLYGLTPAEERVVRGIVEVGGVPQVAESFGVSEATVKSHLKSIFEKTGAKRQADLVRLVGEMASPLAVI</sequence>
<keyword evidence="2" id="KW-0238">DNA-binding</keyword>
<feature type="domain" description="HTH luxR-type" evidence="4">
    <location>
        <begin position="314"/>
        <end position="371"/>
    </location>
</feature>
<organism evidence="5 6">
    <name type="scientific">Methylobacterium crusticola</name>
    <dbReference type="NCBI Taxonomy" id="1697972"/>
    <lineage>
        <taxon>Bacteria</taxon>
        <taxon>Pseudomonadati</taxon>
        <taxon>Pseudomonadota</taxon>
        <taxon>Alphaproteobacteria</taxon>
        <taxon>Hyphomicrobiales</taxon>
        <taxon>Methylobacteriaceae</taxon>
        <taxon>Methylobacterium</taxon>
    </lineage>
</organism>
<dbReference type="SMART" id="SM00421">
    <property type="entry name" value="HTH_LUXR"/>
    <property type="match status" value="1"/>
</dbReference>
<gene>
    <name evidence="5" type="ORF">OPKNFCMD_6697</name>
</gene>
<keyword evidence="1" id="KW-0805">Transcription regulation</keyword>
<dbReference type="Gene3D" id="1.10.10.10">
    <property type="entry name" value="Winged helix-like DNA-binding domain superfamily/Winged helix DNA-binding domain"/>
    <property type="match status" value="1"/>
</dbReference>
<dbReference type="SUPFAM" id="SSF46894">
    <property type="entry name" value="C-terminal effector domain of the bipartite response regulators"/>
    <property type="match status" value="1"/>
</dbReference>
<reference evidence="5" key="1">
    <citation type="journal article" date="2021" name="Front. Microbiol.">
        <title>Comprehensive Comparative Genomics and Phenotyping of Methylobacterium Species.</title>
        <authorList>
            <person name="Alessa O."/>
            <person name="Ogura Y."/>
            <person name="Fujitani Y."/>
            <person name="Takami H."/>
            <person name="Hayashi T."/>
            <person name="Sahin N."/>
            <person name="Tani A."/>
        </authorList>
    </citation>
    <scope>NUCLEOTIDE SEQUENCE</scope>
    <source>
        <strain evidence="5">KCTC 52305</strain>
    </source>
</reference>
<dbReference type="PANTHER" id="PTHR44688">
    <property type="entry name" value="DNA-BINDING TRANSCRIPTIONAL ACTIVATOR DEVR_DOSR"/>
    <property type="match status" value="1"/>
</dbReference>
<keyword evidence="6" id="KW-1185">Reference proteome</keyword>
<reference evidence="5" key="2">
    <citation type="submission" date="2021-08" db="EMBL/GenBank/DDBJ databases">
        <authorList>
            <person name="Tani A."/>
            <person name="Ola A."/>
            <person name="Ogura Y."/>
            <person name="Katsura K."/>
            <person name="Hayashi T."/>
        </authorList>
    </citation>
    <scope>NUCLEOTIDE SEQUENCE</scope>
    <source>
        <strain evidence="5">KCTC 52305</strain>
    </source>
</reference>
<evidence type="ECO:0000259" key="4">
    <source>
        <dbReference type="SMART" id="SM00421"/>
    </source>
</evidence>